<evidence type="ECO:0000259" key="4">
    <source>
        <dbReference type="Pfam" id="PF08622"/>
    </source>
</evidence>
<sequence>MFSSFFTAVDPTAQNLFPVSSRYEPKDLAGELELKDQAWTCDGGFATETQVFYTLADDGTALMCQIIHSAVGVWYPTVQFTCRIFNPKTDTNVWRSVNVANFVAGPPGLDKRSSKSDQFSVTYKSNPGSDHPESYVISANLGPDLQISLDVQRPAAIPGWKVGKGPKGGFTYFGPDIEKPEGYVVHRFWPRYKATGHIIRNGQASAVEGPGMFVHAIQGMRPDVIAQSWNFAHFQSDELGGCSAIQMELTTQKSHGKKGDGSGGVSVNVGSLVIGGKLVSVTAETHWPGESSQGDIVSRATHLNPTHDADTGYGIPSEILFEWAAPSIVSGTDGLVKASVKADIGDVKQPKGLIEKVDVLAEIPYAIKMVVNYVAGTKPYVYQWLNPATLSVSGPESVCPGSSLEIAGKLYNEATFIS</sequence>
<evidence type="ECO:0000256" key="1">
    <source>
        <dbReference type="ARBA" id="ARBA00004496"/>
    </source>
</evidence>
<dbReference type="GO" id="GO:0005737">
    <property type="term" value="C:cytoplasm"/>
    <property type="evidence" value="ECO:0007669"/>
    <property type="project" value="UniProtKB-SubCell"/>
</dbReference>
<evidence type="ECO:0000313" key="6">
    <source>
        <dbReference type="EMBL" id="KAF7424477.1"/>
    </source>
</evidence>
<dbReference type="VEuPathDB" id="FungiDB:PC9H_009784"/>
<dbReference type="GeneID" id="59379602"/>
<accession>A0A8H6ZQD3</accession>
<comment type="similarity">
    <text evidence="2">Belongs to the SVF1 family.</text>
</comment>
<dbReference type="PANTHER" id="PTHR47107:SF1">
    <property type="entry name" value="CERAMIDE-BINDING PROTEIN SVF1-RELATED"/>
    <property type="match status" value="1"/>
</dbReference>
<dbReference type="SUPFAM" id="SSF159245">
    <property type="entry name" value="AttH-like"/>
    <property type="match status" value="1"/>
</dbReference>
<protein>
    <submittedName>
        <fullName evidence="6">Putative cell survival pathways protein</fullName>
    </submittedName>
</protein>
<name>A0A8H6ZQD3_PLEOS</name>
<gene>
    <name evidence="6" type="primary">SVF1</name>
    <name evidence="6" type="ORF">PC9H_009784</name>
</gene>
<dbReference type="OrthoDB" id="2590239at2759"/>
<dbReference type="PANTHER" id="PTHR47107">
    <property type="entry name" value="SVF1-LIKE PROTEIN YDR222W-RELATED"/>
    <property type="match status" value="1"/>
</dbReference>
<organism evidence="6 7">
    <name type="scientific">Pleurotus ostreatus</name>
    <name type="common">Oyster mushroom</name>
    <name type="synonym">White-rot fungus</name>
    <dbReference type="NCBI Taxonomy" id="5322"/>
    <lineage>
        <taxon>Eukaryota</taxon>
        <taxon>Fungi</taxon>
        <taxon>Dikarya</taxon>
        <taxon>Basidiomycota</taxon>
        <taxon>Agaricomycotina</taxon>
        <taxon>Agaricomycetes</taxon>
        <taxon>Agaricomycetidae</taxon>
        <taxon>Agaricales</taxon>
        <taxon>Pleurotineae</taxon>
        <taxon>Pleurotaceae</taxon>
        <taxon>Pleurotus</taxon>
    </lineage>
</organism>
<feature type="domain" description="Svf1-like C-terminal" evidence="5">
    <location>
        <begin position="220"/>
        <end position="418"/>
    </location>
</feature>
<keyword evidence="3" id="KW-0963">Cytoplasm</keyword>
<dbReference type="InterPro" id="IPR033394">
    <property type="entry name" value="Svf1-like_C"/>
</dbReference>
<dbReference type="Pfam" id="PF17187">
    <property type="entry name" value="Svf1_C"/>
    <property type="match status" value="1"/>
</dbReference>
<evidence type="ECO:0000313" key="7">
    <source>
        <dbReference type="Proteomes" id="UP000623687"/>
    </source>
</evidence>
<dbReference type="GO" id="GO:0006979">
    <property type="term" value="P:response to oxidative stress"/>
    <property type="evidence" value="ECO:0007669"/>
    <property type="project" value="InterPro"/>
</dbReference>
<keyword evidence="7" id="KW-1185">Reference proteome</keyword>
<dbReference type="Pfam" id="PF08622">
    <property type="entry name" value="Svf1"/>
    <property type="match status" value="1"/>
</dbReference>
<evidence type="ECO:0000259" key="5">
    <source>
        <dbReference type="Pfam" id="PF17187"/>
    </source>
</evidence>
<dbReference type="AlphaFoldDB" id="A0A8H6ZQD3"/>
<dbReference type="Proteomes" id="UP000623687">
    <property type="component" value="Unassembled WGS sequence"/>
</dbReference>
<feature type="domain" description="Svf1-like N-terminal" evidence="4">
    <location>
        <begin position="47"/>
        <end position="218"/>
    </location>
</feature>
<dbReference type="InterPro" id="IPR051385">
    <property type="entry name" value="Ceramide-binding_SVF1"/>
</dbReference>
<comment type="subcellular location">
    <subcellularLocation>
        <location evidence="1">Cytoplasm</location>
    </subcellularLocation>
</comment>
<dbReference type="RefSeq" id="XP_036628671.1">
    <property type="nucleotide sequence ID" value="XM_036779282.1"/>
</dbReference>
<reference evidence="6" key="1">
    <citation type="submission" date="2019-07" db="EMBL/GenBank/DDBJ databases">
        <authorList>
            <person name="Palmer J.M."/>
        </authorList>
    </citation>
    <scope>NUCLEOTIDE SEQUENCE</scope>
    <source>
        <strain evidence="6">PC9</strain>
    </source>
</reference>
<comment type="caution">
    <text evidence="6">The sequence shown here is derived from an EMBL/GenBank/DDBJ whole genome shotgun (WGS) entry which is preliminary data.</text>
</comment>
<proteinExistence type="inferred from homology"/>
<evidence type="ECO:0000256" key="3">
    <source>
        <dbReference type="ARBA" id="ARBA00022490"/>
    </source>
</evidence>
<dbReference type="EMBL" id="JACETU010000007">
    <property type="protein sequence ID" value="KAF7424477.1"/>
    <property type="molecule type" value="Genomic_DNA"/>
</dbReference>
<dbReference type="InterPro" id="IPR013931">
    <property type="entry name" value="Svf1-like_N"/>
</dbReference>
<evidence type="ECO:0000256" key="2">
    <source>
        <dbReference type="ARBA" id="ARBA00009069"/>
    </source>
</evidence>